<accession>A0A9Y2IF85</accession>
<evidence type="ECO:0000256" key="1">
    <source>
        <dbReference type="SAM" id="MobiDB-lite"/>
    </source>
</evidence>
<keyword evidence="3" id="KW-1185">Reference proteome</keyword>
<dbReference type="PANTHER" id="PTHR35567">
    <property type="entry name" value="MALATE DEHYDROGENASE (AFU_ORTHOLOGUE AFUA_2G13800)"/>
    <property type="match status" value="1"/>
</dbReference>
<dbReference type="RefSeq" id="WP_285969541.1">
    <property type="nucleotide sequence ID" value="NZ_CP127294.1"/>
</dbReference>
<reference evidence="2 3" key="1">
    <citation type="submission" date="2023-06" db="EMBL/GenBank/DDBJ databases">
        <authorList>
            <person name="Oyuntsetseg B."/>
            <person name="Kim S.B."/>
        </authorList>
    </citation>
    <scope>NUCLEOTIDE SEQUENCE [LARGE SCALE GENOMIC DNA]</scope>
    <source>
        <strain evidence="2 3">2-15</strain>
    </source>
</reference>
<gene>
    <name evidence="2" type="ORF">QRX50_47190</name>
</gene>
<dbReference type="InterPro" id="IPR021851">
    <property type="entry name" value="DUF3455"/>
</dbReference>
<feature type="region of interest" description="Disordered" evidence="1">
    <location>
        <begin position="44"/>
        <end position="85"/>
    </location>
</feature>
<feature type="compositionally biased region" description="Low complexity" evidence="1">
    <location>
        <begin position="53"/>
        <end position="72"/>
    </location>
</feature>
<proteinExistence type="predicted"/>
<evidence type="ECO:0000313" key="2">
    <source>
        <dbReference type="EMBL" id="WIX78839.1"/>
    </source>
</evidence>
<name>A0A9Y2IF85_9PSEU</name>
<dbReference type="KEGG" id="acab:QRX50_47190"/>
<sequence>MHLTSARHRMAGLDQAGTMKRISLALAAGSMILLGGATACSSGSSDGAGQGGAANAAGSQAAPAQTGAQSSTPSAADTQGGAQAGSPEIVEAPAAVQVPPGNKRVANFRGEGVQIYGCTDGAWKLIKPSAIMTEGTKSVALHDAGPIWTSTVDGSTVAATAVPGKAVQHTDAIPEILLKSDKDTGKGVFGTVTYIQRLATKGGLAPTGACNAGDVTATPYSAEYAFWAAN</sequence>
<dbReference type="Proteomes" id="UP001236014">
    <property type="component" value="Chromosome"/>
</dbReference>
<evidence type="ECO:0000313" key="3">
    <source>
        <dbReference type="Proteomes" id="UP001236014"/>
    </source>
</evidence>
<dbReference type="PANTHER" id="PTHR35567:SF1">
    <property type="entry name" value="CONSERVED FUNGAL PROTEIN (AFU_ORTHOLOGUE AFUA_1G14230)"/>
    <property type="match status" value="1"/>
</dbReference>
<dbReference type="AlphaFoldDB" id="A0A9Y2IF85"/>
<protein>
    <submittedName>
        <fullName evidence="2">DUF3455 domain-containing protein</fullName>
    </submittedName>
</protein>
<dbReference type="EMBL" id="CP127294">
    <property type="protein sequence ID" value="WIX78839.1"/>
    <property type="molecule type" value="Genomic_DNA"/>
</dbReference>
<organism evidence="2 3">
    <name type="scientific">Amycolatopsis carbonis</name>
    <dbReference type="NCBI Taxonomy" id="715471"/>
    <lineage>
        <taxon>Bacteria</taxon>
        <taxon>Bacillati</taxon>
        <taxon>Actinomycetota</taxon>
        <taxon>Actinomycetes</taxon>
        <taxon>Pseudonocardiales</taxon>
        <taxon>Pseudonocardiaceae</taxon>
        <taxon>Amycolatopsis</taxon>
    </lineage>
</organism>
<dbReference type="Pfam" id="PF11937">
    <property type="entry name" value="DUF3455"/>
    <property type="match status" value="1"/>
</dbReference>